<evidence type="ECO:0000313" key="2">
    <source>
        <dbReference type="Proteomes" id="UP000183952"/>
    </source>
</evidence>
<name>A0A1M6KDN1_9CLOT</name>
<proteinExistence type="predicted"/>
<protein>
    <submittedName>
        <fullName evidence="1">Uncharacterized protein</fullName>
    </submittedName>
</protein>
<dbReference type="Proteomes" id="UP000183952">
    <property type="component" value="Unassembled WGS sequence"/>
</dbReference>
<dbReference type="RefSeq" id="WP_143146963.1">
    <property type="nucleotide sequence ID" value="NZ_FRAD01000004.1"/>
</dbReference>
<sequence length="91" mass="10458">MTTPSRPTKDYSKVQLDLSGIMAAYEEKQYYGNSLVKHTVTIRNGHGDIKNIDLTDIHLLIEPNKDEYLQKCMRDESISVVKTEGKVLRKF</sequence>
<accession>A0A1M6KDN1</accession>
<organism evidence="1 2">
    <name type="scientific">Hathewaya proteolytica DSM 3090</name>
    <dbReference type="NCBI Taxonomy" id="1121331"/>
    <lineage>
        <taxon>Bacteria</taxon>
        <taxon>Bacillati</taxon>
        <taxon>Bacillota</taxon>
        <taxon>Clostridia</taxon>
        <taxon>Eubacteriales</taxon>
        <taxon>Clostridiaceae</taxon>
        <taxon>Hathewaya</taxon>
    </lineage>
</organism>
<dbReference type="EMBL" id="FRAD01000004">
    <property type="protein sequence ID" value="SHJ57070.1"/>
    <property type="molecule type" value="Genomic_DNA"/>
</dbReference>
<gene>
    <name evidence="1" type="ORF">SAMN02745248_00432</name>
</gene>
<dbReference type="AlphaFoldDB" id="A0A1M6KDN1"/>
<reference evidence="1 2" key="1">
    <citation type="submission" date="2016-11" db="EMBL/GenBank/DDBJ databases">
        <authorList>
            <person name="Jaros S."/>
            <person name="Januszkiewicz K."/>
            <person name="Wedrychowicz H."/>
        </authorList>
    </citation>
    <scope>NUCLEOTIDE SEQUENCE [LARGE SCALE GENOMIC DNA]</scope>
    <source>
        <strain evidence="1 2">DSM 3090</strain>
    </source>
</reference>
<evidence type="ECO:0000313" key="1">
    <source>
        <dbReference type="EMBL" id="SHJ57070.1"/>
    </source>
</evidence>
<keyword evidence="2" id="KW-1185">Reference proteome</keyword>